<dbReference type="Pfam" id="PF00403">
    <property type="entry name" value="HMA"/>
    <property type="match status" value="1"/>
</dbReference>
<sequence length="67" mass="7214">MSQDIVLRIEGMTCNHCKMAVEKALKAVPGVTGAIVDLEKKQAIIAGSAKRDELVKAVEEADYTVVQ</sequence>
<keyword evidence="1" id="KW-0479">Metal-binding</keyword>
<protein>
    <submittedName>
        <fullName evidence="3">Copper chaperone CopZ</fullName>
    </submittedName>
</protein>
<dbReference type="Gene3D" id="3.30.70.100">
    <property type="match status" value="1"/>
</dbReference>
<dbReference type="CDD" id="cd00371">
    <property type="entry name" value="HMA"/>
    <property type="match status" value="1"/>
</dbReference>
<dbReference type="InterPro" id="IPR036163">
    <property type="entry name" value="HMA_dom_sf"/>
</dbReference>
<evidence type="ECO:0000256" key="1">
    <source>
        <dbReference type="ARBA" id="ARBA00022723"/>
    </source>
</evidence>
<gene>
    <name evidence="3" type="primary">copZ_2</name>
    <name evidence="3" type="ORF">SDC9_13843</name>
</gene>
<feature type="domain" description="HMA" evidence="2">
    <location>
        <begin position="3"/>
        <end position="66"/>
    </location>
</feature>
<proteinExistence type="predicted"/>
<dbReference type="PROSITE" id="PS01047">
    <property type="entry name" value="HMA_1"/>
    <property type="match status" value="1"/>
</dbReference>
<dbReference type="SUPFAM" id="SSF55008">
    <property type="entry name" value="HMA, heavy metal-associated domain"/>
    <property type="match status" value="1"/>
</dbReference>
<dbReference type="GO" id="GO:0046872">
    <property type="term" value="F:metal ion binding"/>
    <property type="evidence" value="ECO:0007669"/>
    <property type="project" value="UniProtKB-KW"/>
</dbReference>
<reference evidence="3" key="1">
    <citation type="submission" date="2019-08" db="EMBL/GenBank/DDBJ databases">
        <authorList>
            <person name="Kucharzyk K."/>
            <person name="Murdoch R.W."/>
            <person name="Higgins S."/>
            <person name="Loffler F."/>
        </authorList>
    </citation>
    <scope>NUCLEOTIDE SEQUENCE</scope>
</reference>
<accession>A0A644TMJ3</accession>
<dbReference type="AlphaFoldDB" id="A0A644TMJ3"/>
<comment type="caution">
    <text evidence="3">The sequence shown here is derived from an EMBL/GenBank/DDBJ whole genome shotgun (WGS) entry which is preliminary data.</text>
</comment>
<dbReference type="InterPro" id="IPR017969">
    <property type="entry name" value="Heavy-metal-associated_CS"/>
</dbReference>
<organism evidence="3">
    <name type="scientific">bioreactor metagenome</name>
    <dbReference type="NCBI Taxonomy" id="1076179"/>
    <lineage>
        <taxon>unclassified sequences</taxon>
        <taxon>metagenomes</taxon>
        <taxon>ecological metagenomes</taxon>
    </lineage>
</organism>
<evidence type="ECO:0000259" key="2">
    <source>
        <dbReference type="PROSITE" id="PS50846"/>
    </source>
</evidence>
<dbReference type="InterPro" id="IPR006121">
    <property type="entry name" value="HMA_dom"/>
</dbReference>
<dbReference type="PROSITE" id="PS50846">
    <property type="entry name" value="HMA_2"/>
    <property type="match status" value="1"/>
</dbReference>
<evidence type="ECO:0000313" key="3">
    <source>
        <dbReference type="EMBL" id="MPL68130.1"/>
    </source>
</evidence>
<name>A0A644TMJ3_9ZZZZ</name>
<dbReference type="EMBL" id="VSSQ01000040">
    <property type="protein sequence ID" value="MPL68130.1"/>
    <property type="molecule type" value="Genomic_DNA"/>
</dbReference>